<reference evidence="2 4" key="1">
    <citation type="journal article" date="2015" name="Int. J. Syst. Evol. Microbiol.">
        <title>Mariniphaga sediminis sp. nov., isolated from coastal sediment.</title>
        <authorList>
            <person name="Wang F.Q."/>
            <person name="Shen Q.Y."/>
            <person name="Chen G.J."/>
            <person name="Du Z.J."/>
        </authorList>
    </citation>
    <scope>NUCLEOTIDE SEQUENCE [LARGE SCALE GENOMIC DNA]</scope>
    <source>
        <strain evidence="2 4">SY21</strain>
    </source>
</reference>
<dbReference type="EMBL" id="QWET01000012">
    <property type="protein sequence ID" value="RIH64232.1"/>
    <property type="molecule type" value="Genomic_DNA"/>
</dbReference>
<evidence type="ECO:0000313" key="3">
    <source>
        <dbReference type="EMBL" id="RIH66511.1"/>
    </source>
</evidence>
<dbReference type="AlphaFoldDB" id="A0A399D0G9"/>
<gene>
    <name evidence="3" type="ORF">D1164_02580</name>
    <name evidence="2" type="ORF">D1164_15530</name>
</gene>
<accession>A0A399D0G9</accession>
<comment type="caution">
    <text evidence="2">The sequence shown here is derived from an EMBL/GenBank/DDBJ whole genome shotgun (WGS) entry which is preliminary data.</text>
</comment>
<dbReference type="Pfam" id="PF17253">
    <property type="entry name" value="DUF5320"/>
    <property type="match status" value="1"/>
</dbReference>
<dbReference type="EMBL" id="QWET01000002">
    <property type="protein sequence ID" value="RIH66511.1"/>
    <property type="molecule type" value="Genomic_DNA"/>
</dbReference>
<sequence>MEVIMPGLNRTGPMGAGRMTGKQLGRCTGSTHDISESKSRNFRRGFHSGSGRVGRRGFRFRWRNPYWNYPKNLCQNSSDETLLQNEVWVLKDQLMRIEKELKKIRKAKNED</sequence>
<name>A0A399D0G9_9BACT</name>
<protein>
    <recommendedName>
        <fullName evidence="5">DUF5320 domain-containing protein</fullName>
    </recommendedName>
</protein>
<evidence type="ECO:0000313" key="2">
    <source>
        <dbReference type="EMBL" id="RIH64232.1"/>
    </source>
</evidence>
<feature type="region of interest" description="Disordered" evidence="1">
    <location>
        <begin position="1"/>
        <end position="50"/>
    </location>
</feature>
<organism evidence="2 4">
    <name type="scientific">Mariniphaga sediminis</name>
    <dbReference type="NCBI Taxonomy" id="1628158"/>
    <lineage>
        <taxon>Bacteria</taxon>
        <taxon>Pseudomonadati</taxon>
        <taxon>Bacteroidota</taxon>
        <taxon>Bacteroidia</taxon>
        <taxon>Marinilabiliales</taxon>
        <taxon>Prolixibacteraceae</taxon>
        <taxon>Mariniphaga</taxon>
    </lineage>
</organism>
<evidence type="ECO:0008006" key="5">
    <source>
        <dbReference type="Google" id="ProtNLM"/>
    </source>
</evidence>
<keyword evidence="4" id="KW-1185">Reference proteome</keyword>
<proteinExistence type="predicted"/>
<dbReference type="InterPro" id="IPR035205">
    <property type="entry name" value="DUF5320"/>
</dbReference>
<evidence type="ECO:0000313" key="4">
    <source>
        <dbReference type="Proteomes" id="UP000266441"/>
    </source>
</evidence>
<evidence type="ECO:0000256" key="1">
    <source>
        <dbReference type="SAM" id="MobiDB-lite"/>
    </source>
</evidence>
<reference evidence="2" key="2">
    <citation type="submission" date="2018-08" db="EMBL/GenBank/DDBJ databases">
        <authorList>
            <person name="Ferrada E.E."/>
            <person name="Latorre B.A."/>
        </authorList>
    </citation>
    <scope>NUCLEOTIDE SEQUENCE</scope>
    <source>
        <strain evidence="2">SY21</strain>
    </source>
</reference>
<dbReference type="Proteomes" id="UP000266441">
    <property type="component" value="Unassembled WGS sequence"/>
</dbReference>